<dbReference type="RefSeq" id="WP_121735594.1">
    <property type="nucleotide sequence ID" value="NZ_QXXG01000008.1"/>
</dbReference>
<dbReference type="Pfam" id="PF11680">
    <property type="entry name" value="DUF3276"/>
    <property type="match status" value="1"/>
</dbReference>
<evidence type="ECO:0000313" key="4">
    <source>
        <dbReference type="EMBL" id="RLT74162.1"/>
    </source>
</evidence>
<feature type="region of interest" description="Disordered" evidence="3">
    <location>
        <begin position="98"/>
        <end position="129"/>
    </location>
</feature>
<reference evidence="5 7" key="2">
    <citation type="submission" date="2019-04" db="EMBL/GenBank/DDBJ databases">
        <title>Microbes associate with the intestines of laboratory mice.</title>
        <authorList>
            <person name="Navarre W."/>
            <person name="Wong E."/>
            <person name="Huang K."/>
            <person name="Tropini C."/>
            <person name="Ng K."/>
            <person name="Yu B."/>
        </authorList>
    </citation>
    <scope>NUCLEOTIDE SEQUENCE [LARGE SCALE GENOMIC DNA]</scope>
    <source>
        <strain evidence="5 7">NM39_I3</strain>
    </source>
</reference>
<protein>
    <submittedName>
        <fullName evidence="4">DUF3276 family protein</fullName>
    </submittedName>
</protein>
<organism evidence="4 6">
    <name type="scientific">Parabacteroides distasonis</name>
    <dbReference type="NCBI Taxonomy" id="823"/>
    <lineage>
        <taxon>Bacteria</taxon>
        <taxon>Pseudomonadati</taxon>
        <taxon>Bacteroidota</taxon>
        <taxon>Bacteroidia</taxon>
        <taxon>Bacteroidales</taxon>
        <taxon>Tannerellaceae</taxon>
        <taxon>Parabacteroides</taxon>
    </lineage>
</organism>
<dbReference type="Proteomes" id="UP000310032">
    <property type="component" value="Unassembled WGS sequence"/>
</dbReference>
<feature type="compositionally biased region" description="Acidic residues" evidence="3">
    <location>
        <begin position="99"/>
        <end position="119"/>
    </location>
</feature>
<comment type="similarity">
    <text evidence="1">Belongs to the PUR DNA-binding protein family.</text>
</comment>
<gene>
    <name evidence="4" type="ORF">D7V78_06875</name>
    <name evidence="5" type="ORF">E5342_00945</name>
</gene>
<evidence type="ECO:0000313" key="7">
    <source>
        <dbReference type="Proteomes" id="UP000310032"/>
    </source>
</evidence>
<proteinExistence type="inferred from homology"/>
<keyword evidence="2" id="KW-0238">DNA-binding</keyword>
<evidence type="ECO:0000256" key="2">
    <source>
        <dbReference type="ARBA" id="ARBA00023125"/>
    </source>
</evidence>
<name>A0A3L7ZT53_PARDI</name>
<dbReference type="Proteomes" id="UP000278164">
    <property type="component" value="Unassembled WGS sequence"/>
</dbReference>
<sequence>MEESIKKKHVEGGDREILYSKAIKAGKRIYYLDVKRNLKDDLFVAVTESKKVQSKDGLQISFEKHKIFLYKEDFEKFMEGMQDVISYIKSSNLKKSAEEVVESEEEETIPNDSPEEDMSSGDIKLDIEF</sequence>
<comment type="caution">
    <text evidence="4">The sequence shown here is derived from an EMBL/GenBank/DDBJ whole genome shotgun (WGS) entry which is preliminary data.</text>
</comment>
<dbReference type="OrthoDB" id="765973at2"/>
<evidence type="ECO:0000256" key="1">
    <source>
        <dbReference type="ARBA" id="ARBA00009251"/>
    </source>
</evidence>
<dbReference type="InterPro" id="IPR006628">
    <property type="entry name" value="PUR-bd_fam"/>
</dbReference>
<reference evidence="4 6" key="1">
    <citation type="submission" date="2018-09" db="EMBL/GenBank/DDBJ databases">
        <title>Murine metabolic-syndrome-specific gut microbial biobank.</title>
        <authorList>
            <person name="Liu C."/>
        </authorList>
    </citation>
    <scope>NUCLEOTIDE SEQUENCE [LARGE SCALE GENOMIC DNA]</scope>
    <source>
        <strain evidence="4 6">8-P5</strain>
    </source>
</reference>
<dbReference type="EMBL" id="SRYM01000002">
    <property type="protein sequence ID" value="TGY63577.1"/>
    <property type="molecule type" value="Genomic_DNA"/>
</dbReference>
<dbReference type="AlphaFoldDB" id="A0A3L7ZT53"/>
<evidence type="ECO:0000256" key="3">
    <source>
        <dbReference type="SAM" id="MobiDB-lite"/>
    </source>
</evidence>
<dbReference type="EMBL" id="RAYI01000010">
    <property type="protein sequence ID" value="RLT74162.1"/>
    <property type="molecule type" value="Genomic_DNA"/>
</dbReference>
<evidence type="ECO:0000313" key="6">
    <source>
        <dbReference type="Proteomes" id="UP000278164"/>
    </source>
</evidence>
<dbReference type="GO" id="GO:0000977">
    <property type="term" value="F:RNA polymerase II transcription regulatory region sequence-specific DNA binding"/>
    <property type="evidence" value="ECO:0007669"/>
    <property type="project" value="InterPro"/>
</dbReference>
<dbReference type="Gene3D" id="3.10.450.700">
    <property type="match status" value="1"/>
</dbReference>
<accession>A0A3L7ZT53</accession>
<dbReference type="GO" id="GO:0032422">
    <property type="term" value="F:purine-rich negative regulatory element binding"/>
    <property type="evidence" value="ECO:0007669"/>
    <property type="project" value="InterPro"/>
</dbReference>
<evidence type="ECO:0000313" key="5">
    <source>
        <dbReference type="EMBL" id="TGY63577.1"/>
    </source>
</evidence>